<keyword evidence="15" id="KW-1185">Reference proteome</keyword>
<dbReference type="InterPro" id="IPR014480">
    <property type="entry name" value="Mannan-1_6-alpha_mannosidase"/>
</dbReference>
<dbReference type="PANTHER" id="PTHR12145">
    <property type="entry name" value="MANNAN ENDO-1,6-ALPHA-MANNOSIDASE DCW1"/>
    <property type="match status" value="1"/>
</dbReference>
<evidence type="ECO:0000256" key="13">
    <source>
        <dbReference type="SAM" id="SignalP"/>
    </source>
</evidence>
<evidence type="ECO:0000256" key="9">
    <source>
        <dbReference type="ARBA" id="ARBA00023295"/>
    </source>
</evidence>
<dbReference type="PANTHER" id="PTHR12145:SF36">
    <property type="entry name" value="MANNAN ENDO-1,6-ALPHA-MANNOSIDASE DCW1"/>
    <property type="match status" value="1"/>
</dbReference>
<keyword evidence="7 12" id="KW-0472">Membrane</keyword>
<evidence type="ECO:0000256" key="10">
    <source>
        <dbReference type="PIRNR" id="PIRNR016302"/>
    </source>
</evidence>
<sequence length="456" mass="49693">MRTTALFGSVLLAAQSARSLDLDPDNAESVKAATSKIAANMLDWYKGDESPNAPGLLPPPYYWWNAGAMFGSLIDYWYYTGDDTYNAVTTEAMLFQVGPDENYMPPNQSKSLGNDDQAFWGMAAMSAAEAKFPNPPEDKPQWLALAQAVVNSQIPRWDDKSCAGGLKWQIYTFNNGYNYKNSISNGCFFNLAARLGMYLGNQTYLDEAEKHWEWSQTIGLISKDYQIYDGTDDTLNCTDFNHIQWSYNSGVYLLGAAVMWNQTESDPTKQALWKSRIQGLLDSASRIFFYQDTGIMFEVACEPSGNCNLDQQSFKAYLSRWMAATVKVAPWTHDIIMPLLKTSAIAAAKACTGGGVQDATCGGKWFQGTYDGQKGVGQQMSALEAIQSMLIDQVQGPVTNSSGGTSRSDNPNVGLGGDDNAGVPVPTITTADRAGAGILSALVMIGILGGAWWMLA</sequence>
<evidence type="ECO:0000256" key="4">
    <source>
        <dbReference type="ARBA" id="ARBA00012350"/>
    </source>
</evidence>
<dbReference type="Pfam" id="PF03663">
    <property type="entry name" value="Glyco_hydro_76"/>
    <property type="match status" value="1"/>
</dbReference>
<feature type="signal peptide" evidence="13">
    <location>
        <begin position="1"/>
        <end position="19"/>
    </location>
</feature>
<keyword evidence="8" id="KW-0325">Glycoprotein</keyword>
<evidence type="ECO:0000313" key="15">
    <source>
        <dbReference type="Proteomes" id="UP000225277"/>
    </source>
</evidence>
<dbReference type="InterPro" id="IPR008928">
    <property type="entry name" value="6-hairpin_glycosidase_sf"/>
</dbReference>
<proteinExistence type="inferred from homology"/>
<feature type="region of interest" description="Disordered" evidence="11">
    <location>
        <begin position="397"/>
        <end position="421"/>
    </location>
</feature>
<dbReference type="RefSeq" id="XP_023622563.1">
    <property type="nucleotide sequence ID" value="XM_023766795.1"/>
</dbReference>
<dbReference type="FunFam" id="1.50.10.20:FF:000006">
    <property type="entry name" value="Mannan endo-1,6-alpha-mannosidase"/>
    <property type="match status" value="1"/>
</dbReference>
<keyword evidence="9 10" id="KW-0326">Glycosidase</keyword>
<feature type="compositionally biased region" description="Polar residues" evidence="11">
    <location>
        <begin position="397"/>
        <end position="411"/>
    </location>
</feature>
<dbReference type="GO" id="GO:0008496">
    <property type="term" value="F:mannan endo-1,6-alpha-mannosidase activity"/>
    <property type="evidence" value="ECO:0007669"/>
    <property type="project" value="UniProtKB-UniRule"/>
</dbReference>
<evidence type="ECO:0000256" key="1">
    <source>
        <dbReference type="ARBA" id="ARBA00001452"/>
    </source>
</evidence>
<dbReference type="GO" id="GO:0009272">
    <property type="term" value="P:fungal-type cell wall biogenesis"/>
    <property type="evidence" value="ECO:0007669"/>
    <property type="project" value="TreeGrafter"/>
</dbReference>
<evidence type="ECO:0000256" key="12">
    <source>
        <dbReference type="SAM" id="Phobius"/>
    </source>
</evidence>
<dbReference type="EMBL" id="FJUY01000001">
    <property type="protein sequence ID" value="CZT15667.1"/>
    <property type="molecule type" value="Genomic_DNA"/>
</dbReference>
<keyword evidence="5 13" id="KW-0732">Signal</keyword>
<keyword evidence="12" id="KW-0812">Transmembrane</keyword>
<evidence type="ECO:0000313" key="14">
    <source>
        <dbReference type="EMBL" id="CZT15667.1"/>
    </source>
</evidence>
<feature type="chain" id="PRO_5013581930" description="Mannan endo-1,6-alpha-mannosidase" evidence="13">
    <location>
        <begin position="20"/>
        <end position="456"/>
    </location>
</feature>
<dbReference type="STRING" id="112498.A0A2D3UUJ7"/>
<dbReference type="PIRSF" id="PIRSF016302">
    <property type="entry name" value="Man_a_manosd"/>
    <property type="match status" value="1"/>
</dbReference>
<evidence type="ECO:0000256" key="3">
    <source>
        <dbReference type="ARBA" id="ARBA00009699"/>
    </source>
</evidence>
<dbReference type="Proteomes" id="UP000225277">
    <property type="component" value="Unassembled WGS sequence"/>
</dbReference>
<evidence type="ECO:0000256" key="11">
    <source>
        <dbReference type="SAM" id="MobiDB-lite"/>
    </source>
</evidence>
<comment type="subcellular location">
    <subcellularLocation>
        <location evidence="2">Endomembrane system</location>
    </subcellularLocation>
</comment>
<evidence type="ECO:0000256" key="6">
    <source>
        <dbReference type="ARBA" id="ARBA00022801"/>
    </source>
</evidence>
<keyword evidence="6 10" id="KW-0378">Hydrolase</keyword>
<dbReference type="AlphaFoldDB" id="A0A2D3UUJ7"/>
<dbReference type="GeneID" id="35596745"/>
<dbReference type="SUPFAM" id="SSF48208">
    <property type="entry name" value="Six-hairpin glycosidases"/>
    <property type="match status" value="1"/>
</dbReference>
<organism evidence="14 15">
    <name type="scientific">Ramularia collo-cygni</name>
    <dbReference type="NCBI Taxonomy" id="112498"/>
    <lineage>
        <taxon>Eukaryota</taxon>
        <taxon>Fungi</taxon>
        <taxon>Dikarya</taxon>
        <taxon>Ascomycota</taxon>
        <taxon>Pezizomycotina</taxon>
        <taxon>Dothideomycetes</taxon>
        <taxon>Dothideomycetidae</taxon>
        <taxon>Mycosphaerellales</taxon>
        <taxon>Mycosphaerellaceae</taxon>
        <taxon>Ramularia</taxon>
    </lineage>
</organism>
<reference evidence="14 15" key="1">
    <citation type="submission" date="2016-03" db="EMBL/GenBank/DDBJ databases">
        <authorList>
            <person name="Ploux O."/>
        </authorList>
    </citation>
    <scope>NUCLEOTIDE SEQUENCE [LARGE SCALE GENOMIC DNA]</scope>
    <source>
        <strain evidence="14 15">URUG2</strain>
    </source>
</reference>
<evidence type="ECO:0000256" key="5">
    <source>
        <dbReference type="ARBA" id="ARBA00022729"/>
    </source>
</evidence>
<dbReference type="GO" id="GO:0012505">
    <property type="term" value="C:endomembrane system"/>
    <property type="evidence" value="ECO:0007669"/>
    <property type="project" value="UniProtKB-SubCell"/>
</dbReference>
<gene>
    <name evidence="14" type="ORF">RCC_01502</name>
</gene>
<evidence type="ECO:0000256" key="2">
    <source>
        <dbReference type="ARBA" id="ARBA00004308"/>
    </source>
</evidence>
<feature type="transmembrane region" description="Helical" evidence="12">
    <location>
        <begin position="434"/>
        <end position="455"/>
    </location>
</feature>
<comment type="similarity">
    <text evidence="3 10">Belongs to the glycosyl hydrolase 76 family.</text>
</comment>
<evidence type="ECO:0000256" key="8">
    <source>
        <dbReference type="ARBA" id="ARBA00023180"/>
    </source>
</evidence>
<dbReference type="Gene3D" id="1.50.10.20">
    <property type="match status" value="1"/>
</dbReference>
<dbReference type="GO" id="GO:0016052">
    <property type="term" value="P:carbohydrate catabolic process"/>
    <property type="evidence" value="ECO:0007669"/>
    <property type="project" value="InterPro"/>
</dbReference>
<keyword evidence="12" id="KW-1133">Transmembrane helix</keyword>
<name>A0A2D3UUJ7_9PEZI</name>
<dbReference type="OrthoDB" id="4187847at2759"/>
<accession>A0A2D3UUJ7</accession>
<dbReference type="InterPro" id="IPR005198">
    <property type="entry name" value="Glyco_hydro_76"/>
</dbReference>
<evidence type="ECO:0000256" key="7">
    <source>
        <dbReference type="ARBA" id="ARBA00023136"/>
    </source>
</evidence>
<comment type="catalytic activity">
    <reaction evidence="1 10">
        <text>Random hydrolysis of (1-&gt;6)-alpha-D-mannosidic linkages in unbranched (1-&gt;6)-mannans.</text>
        <dbReference type="EC" id="3.2.1.101"/>
    </reaction>
</comment>
<protein>
    <recommendedName>
        <fullName evidence="4 10">Mannan endo-1,6-alpha-mannosidase</fullName>
        <ecNumber evidence="4 10">3.2.1.101</ecNumber>
    </recommendedName>
</protein>
<dbReference type="EC" id="3.2.1.101" evidence="4 10"/>